<gene>
    <name evidence="1" type="ORF">FHR75_001117</name>
</gene>
<dbReference type="EMBL" id="JACHVY010000001">
    <property type="protein sequence ID" value="MBB2900329.1"/>
    <property type="molecule type" value="Genomic_DNA"/>
</dbReference>
<reference evidence="1 2" key="1">
    <citation type="submission" date="2020-08" db="EMBL/GenBank/DDBJ databases">
        <title>The Agave Microbiome: Exploring the role of microbial communities in plant adaptations to desert environments.</title>
        <authorList>
            <person name="Partida-Martinez L.P."/>
        </authorList>
    </citation>
    <scope>NUCLEOTIDE SEQUENCE [LARGE SCALE GENOMIC DNA]</scope>
    <source>
        <strain evidence="1 2">AS2.23</strain>
    </source>
</reference>
<dbReference type="PANTHER" id="PTHR10285">
    <property type="entry name" value="URIDINE KINASE"/>
    <property type="match status" value="1"/>
</dbReference>
<dbReference type="Gene3D" id="3.40.50.300">
    <property type="entry name" value="P-loop containing nucleotide triphosphate hydrolases"/>
    <property type="match status" value="2"/>
</dbReference>
<sequence>MSTPPFEDLLERARAMTTGPRRILGLVGAPGSGKSTLAARLAGALGPRRCVVVPMDGYHYADVVLEALGRRDRKGASDTFDVGGYVSLLRRLRSGEEAVVHAPEFRREIEEPVGSALPVPREVPLVLTEGNYLLLREGPWAALEGLIDETWYLEPPEELRLERLVARHVAFGKDPAAARAWALGSDAANARVIAATRERADLVVTPS</sequence>
<comment type="caution">
    <text evidence="1">The sequence shown here is derived from an EMBL/GenBank/DDBJ whole genome shotgun (WGS) entry which is preliminary data.</text>
</comment>
<reference evidence="1 2" key="2">
    <citation type="submission" date="2020-08" db="EMBL/GenBank/DDBJ databases">
        <authorList>
            <person name="Partida-Martinez L."/>
            <person name="Huntemann M."/>
            <person name="Clum A."/>
            <person name="Wang J."/>
            <person name="Palaniappan K."/>
            <person name="Ritter S."/>
            <person name="Chen I.-M."/>
            <person name="Stamatis D."/>
            <person name="Reddy T."/>
            <person name="O'Malley R."/>
            <person name="Daum C."/>
            <person name="Shapiro N."/>
            <person name="Ivanova N."/>
            <person name="Kyrpides N."/>
            <person name="Woyke T."/>
        </authorList>
    </citation>
    <scope>NUCLEOTIDE SEQUENCE [LARGE SCALE GENOMIC DNA]</scope>
    <source>
        <strain evidence="1 2">AS2.23</strain>
    </source>
</reference>
<dbReference type="RefSeq" id="WP_012084672.1">
    <property type="nucleotide sequence ID" value="NZ_JACHVY010000001.1"/>
</dbReference>
<accession>A0A7W4TK10</accession>
<dbReference type="GO" id="GO:0016301">
    <property type="term" value="F:kinase activity"/>
    <property type="evidence" value="ECO:0007669"/>
    <property type="project" value="UniProtKB-KW"/>
</dbReference>
<dbReference type="NCBIfam" id="NF006743">
    <property type="entry name" value="PRK09270.1-2"/>
    <property type="match status" value="1"/>
</dbReference>
<organism evidence="1 2">
    <name type="scientific">Kineococcus radiotolerans</name>
    <dbReference type="NCBI Taxonomy" id="131568"/>
    <lineage>
        <taxon>Bacteria</taxon>
        <taxon>Bacillati</taxon>
        <taxon>Actinomycetota</taxon>
        <taxon>Actinomycetes</taxon>
        <taxon>Kineosporiales</taxon>
        <taxon>Kineosporiaceae</taxon>
        <taxon>Kineococcus</taxon>
    </lineage>
</organism>
<keyword evidence="1" id="KW-0808">Transferase</keyword>
<dbReference type="InterPro" id="IPR027417">
    <property type="entry name" value="P-loop_NTPase"/>
</dbReference>
<keyword evidence="1" id="KW-0418">Kinase</keyword>
<dbReference type="Proteomes" id="UP000533269">
    <property type="component" value="Unassembled WGS sequence"/>
</dbReference>
<protein>
    <submittedName>
        <fullName evidence="1">Pantothenate kinase</fullName>
    </submittedName>
</protein>
<evidence type="ECO:0000313" key="2">
    <source>
        <dbReference type="Proteomes" id="UP000533269"/>
    </source>
</evidence>
<proteinExistence type="predicted"/>
<dbReference type="OMA" id="EVWFVEV"/>
<evidence type="ECO:0000313" key="1">
    <source>
        <dbReference type="EMBL" id="MBB2900329.1"/>
    </source>
</evidence>
<dbReference type="AlphaFoldDB" id="A0A7W4TK10"/>
<name>A0A7W4TK10_KINRA</name>
<dbReference type="SUPFAM" id="SSF52540">
    <property type="entry name" value="P-loop containing nucleoside triphosphate hydrolases"/>
    <property type="match status" value="1"/>
</dbReference>
<dbReference type="PRINTS" id="PR00988">
    <property type="entry name" value="URIDINKINASE"/>
</dbReference>